<dbReference type="PROSITE" id="PS50893">
    <property type="entry name" value="ABC_TRANSPORTER_2"/>
    <property type="match status" value="2"/>
</dbReference>
<feature type="domain" description="ABC transporter" evidence="9">
    <location>
        <begin position="272"/>
        <end position="526"/>
    </location>
</feature>
<dbReference type="SMART" id="SM00382">
    <property type="entry name" value="AAA"/>
    <property type="match status" value="1"/>
</dbReference>
<evidence type="ECO:0000313" key="11">
    <source>
        <dbReference type="Proteomes" id="UP000597444"/>
    </source>
</evidence>
<dbReference type="GO" id="GO:0005886">
    <property type="term" value="C:plasma membrane"/>
    <property type="evidence" value="ECO:0007669"/>
    <property type="project" value="UniProtKB-SubCell"/>
</dbReference>
<dbReference type="PANTHER" id="PTHR43790">
    <property type="entry name" value="CARBOHYDRATE TRANSPORT ATP-BINDING PROTEIN MG119-RELATED"/>
    <property type="match status" value="1"/>
</dbReference>
<dbReference type="AlphaFoldDB" id="A0A8J3N3B2"/>
<dbReference type="InterPro" id="IPR003439">
    <property type="entry name" value="ABC_transporter-like_ATP-bd"/>
</dbReference>
<evidence type="ECO:0000256" key="6">
    <source>
        <dbReference type="ARBA" id="ARBA00022840"/>
    </source>
</evidence>
<keyword evidence="3" id="KW-1003">Cell membrane</keyword>
<name>A0A8J3N3B2_9CHLR</name>
<dbReference type="InterPro" id="IPR017871">
    <property type="entry name" value="ABC_transporter-like_CS"/>
</dbReference>
<evidence type="ECO:0000256" key="7">
    <source>
        <dbReference type="ARBA" id="ARBA00022967"/>
    </source>
</evidence>
<gene>
    <name evidence="10" type="primary">yufO</name>
    <name evidence="10" type="ORF">KSF_040780</name>
</gene>
<protein>
    <submittedName>
        <fullName evidence="10">Putative ABC transporter ATP-binding protein YufO</fullName>
    </submittedName>
</protein>
<dbReference type="Proteomes" id="UP000597444">
    <property type="component" value="Unassembled WGS sequence"/>
</dbReference>
<dbReference type="InterPro" id="IPR027417">
    <property type="entry name" value="P-loop_NTPase"/>
</dbReference>
<dbReference type="Gene3D" id="3.40.50.300">
    <property type="entry name" value="P-loop containing nucleotide triphosphate hydrolases"/>
    <property type="match status" value="2"/>
</dbReference>
<dbReference type="CDD" id="cd03216">
    <property type="entry name" value="ABC_Carb_Monos_I"/>
    <property type="match status" value="1"/>
</dbReference>
<keyword evidence="8" id="KW-0472">Membrane</keyword>
<sequence>MQESTLVRPVEERSSPFAVEMREICKAWPGVIANDHVNLQVRKGEIHALVGENGAGKSTLMNILYGLIHPDSGEILINGQPAHIGGPRDAMHLGIGMVHQHFMLIPPLTVAENIILGREPGGLGGGLNLKKARTDIRALSEQYGLPIDPDARIEDLSVGLQQRVEILKVLARGADILIMDEPTGVLTPQETYELFGVIRGLVAQGKTVIFITHKLREVLDLTDNITVLRRGKNAGTLVTRETNQKEIARLMVGREVLLRVNKKPAEPGPVVLHVENVHADSDLGLEVLHGASFDVHAGEILGIAGVEGNGQTELVEAVTGMRHLTSGTITIAKVRDGKQEVNTDITGLSAREKRKMGLAHIPEDRRGSGLVLPESIEDNSILGRQRWPEFSWSQVVLLLNKISSWAKRLVTDFDVRTPSIEVPVRALSGGNQQKVIIARELACNPEALVASQPTRGVDIGAIEFIHRRLIEQRDAGKAVLLISAELDEIRSLSDRIAVMYEGNIVDIVGPDATEEQLGILMTGGHPEHSEK</sequence>
<proteinExistence type="predicted"/>
<accession>A0A8J3N3B2</accession>
<keyword evidence="4" id="KW-0677">Repeat</keyword>
<dbReference type="SUPFAM" id="SSF52540">
    <property type="entry name" value="P-loop containing nucleoside triphosphate hydrolases"/>
    <property type="match status" value="2"/>
</dbReference>
<evidence type="ECO:0000256" key="5">
    <source>
        <dbReference type="ARBA" id="ARBA00022741"/>
    </source>
</evidence>
<dbReference type="EMBL" id="BNJK01000001">
    <property type="protein sequence ID" value="GHO94030.1"/>
    <property type="molecule type" value="Genomic_DNA"/>
</dbReference>
<evidence type="ECO:0000313" key="10">
    <source>
        <dbReference type="EMBL" id="GHO94030.1"/>
    </source>
</evidence>
<feature type="domain" description="ABC transporter" evidence="9">
    <location>
        <begin position="19"/>
        <end position="255"/>
    </location>
</feature>
<dbReference type="GO" id="GO:0016887">
    <property type="term" value="F:ATP hydrolysis activity"/>
    <property type="evidence" value="ECO:0007669"/>
    <property type="project" value="InterPro"/>
</dbReference>
<dbReference type="CDD" id="cd03215">
    <property type="entry name" value="ABC_Carb_Monos_II"/>
    <property type="match status" value="1"/>
</dbReference>
<keyword evidence="5" id="KW-0547">Nucleotide-binding</keyword>
<dbReference type="InterPro" id="IPR003593">
    <property type="entry name" value="AAA+_ATPase"/>
</dbReference>
<evidence type="ECO:0000256" key="8">
    <source>
        <dbReference type="ARBA" id="ARBA00023136"/>
    </source>
</evidence>
<dbReference type="RefSeq" id="WP_220204791.1">
    <property type="nucleotide sequence ID" value="NZ_BNJK01000001.1"/>
</dbReference>
<comment type="subcellular location">
    <subcellularLocation>
        <location evidence="1">Cell membrane</location>
        <topology evidence="1">Peripheral membrane protein</topology>
    </subcellularLocation>
</comment>
<evidence type="ECO:0000256" key="3">
    <source>
        <dbReference type="ARBA" id="ARBA00022475"/>
    </source>
</evidence>
<evidence type="ECO:0000256" key="2">
    <source>
        <dbReference type="ARBA" id="ARBA00022448"/>
    </source>
</evidence>
<dbReference type="FunFam" id="3.40.50.300:FF:000127">
    <property type="entry name" value="Ribose import ATP-binding protein RbsA"/>
    <property type="match status" value="1"/>
</dbReference>
<dbReference type="GO" id="GO:0005524">
    <property type="term" value="F:ATP binding"/>
    <property type="evidence" value="ECO:0007669"/>
    <property type="project" value="UniProtKB-KW"/>
</dbReference>
<evidence type="ECO:0000259" key="9">
    <source>
        <dbReference type="PROSITE" id="PS50893"/>
    </source>
</evidence>
<dbReference type="Pfam" id="PF00005">
    <property type="entry name" value="ABC_tran"/>
    <property type="match status" value="2"/>
</dbReference>
<comment type="caution">
    <text evidence="10">The sequence shown here is derived from an EMBL/GenBank/DDBJ whole genome shotgun (WGS) entry which is preliminary data.</text>
</comment>
<reference evidence="10" key="1">
    <citation type="submission" date="2020-10" db="EMBL/GenBank/DDBJ databases">
        <title>Taxonomic study of unclassified bacteria belonging to the class Ktedonobacteria.</title>
        <authorList>
            <person name="Yabe S."/>
            <person name="Wang C.M."/>
            <person name="Zheng Y."/>
            <person name="Sakai Y."/>
            <person name="Cavaletti L."/>
            <person name="Monciardini P."/>
            <person name="Donadio S."/>
        </authorList>
    </citation>
    <scope>NUCLEOTIDE SEQUENCE</scope>
    <source>
        <strain evidence="10">ID150040</strain>
    </source>
</reference>
<evidence type="ECO:0000256" key="1">
    <source>
        <dbReference type="ARBA" id="ARBA00004202"/>
    </source>
</evidence>
<keyword evidence="7" id="KW-1278">Translocase</keyword>
<dbReference type="PANTHER" id="PTHR43790:SF4">
    <property type="entry name" value="GUANOSINE IMPORT ATP-BINDING PROTEIN NUPO"/>
    <property type="match status" value="1"/>
</dbReference>
<dbReference type="InterPro" id="IPR050107">
    <property type="entry name" value="ABC_carbohydrate_import_ATPase"/>
</dbReference>
<keyword evidence="6 10" id="KW-0067">ATP-binding</keyword>
<keyword evidence="11" id="KW-1185">Reference proteome</keyword>
<keyword evidence="2" id="KW-0813">Transport</keyword>
<evidence type="ECO:0000256" key="4">
    <source>
        <dbReference type="ARBA" id="ARBA00022737"/>
    </source>
</evidence>
<organism evidence="10 11">
    <name type="scientific">Reticulibacter mediterranei</name>
    <dbReference type="NCBI Taxonomy" id="2778369"/>
    <lineage>
        <taxon>Bacteria</taxon>
        <taxon>Bacillati</taxon>
        <taxon>Chloroflexota</taxon>
        <taxon>Ktedonobacteria</taxon>
        <taxon>Ktedonobacterales</taxon>
        <taxon>Reticulibacteraceae</taxon>
        <taxon>Reticulibacter</taxon>
    </lineage>
</organism>
<dbReference type="PROSITE" id="PS00211">
    <property type="entry name" value="ABC_TRANSPORTER_1"/>
    <property type="match status" value="1"/>
</dbReference>